<dbReference type="AlphaFoldDB" id="A0AAN6IBX8"/>
<keyword evidence="5 8" id="KW-0812">Transmembrane</keyword>
<keyword evidence="11" id="KW-1185">Reference proteome</keyword>
<feature type="transmembrane region" description="Helical" evidence="8">
    <location>
        <begin position="24"/>
        <end position="40"/>
    </location>
</feature>
<dbReference type="InterPro" id="IPR050186">
    <property type="entry name" value="TPT_transporter"/>
</dbReference>
<comment type="subunit">
    <text evidence="4">Homooligomer.</text>
</comment>
<comment type="similarity">
    <text evidence="3">Belongs to the TPT transporter family. SLC35D subfamily.</text>
</comment>
<evidence type="ECO:0000313" key="10">
    <source>
        <dbReference type="EMBL" id="KAI1610059.1"/>
    </source>
</evidence>
<comment type="function">
    <text evidence="1">Involved in the import of GDP-mannose from the cytoplasm into the Golgi lumen.</text>
</comment>
<feature type="transmembrane region" description="Helical" evidence="8">
    <location>
        <begin position="136"/>
        <end position="156"/>
    </location>
</feature>
<organism evidence="10 11">
    <name type="scientific">Exophiala viscosa</name>
    <dbReference type="NCBI Taxonomy" id="2486360"/>
    <lineage>
        <taxon>Eukaryota</taxon>
        <taxon>Fungi</taxon>
        <taxon>Dikarya</taxon>
        <taxon>Ascomycota</taxon>
        <taxon>Pezizomycotina</taxon>
        <taxon>Eurotiomycetes</taxon>
        <taxon>Chaetothyriomycetidae</taxon>
        <taxon>Chaetothyriales</taxon>
        <taxon>Herpotrichiellaceae</taxon>
        <taxon>Exophiala</taxon>
    </lineage>
</organism>
<evidence type="ECO:0000256" key="7">
    <source>
        <dbReference type="ARBA" id="ARBA00023136"/>
    </source>
</evidence>
<dbReference type="EMBL" id="MU404359">
    <property type="protein sequence ID" value="KAI1610059.1"/>
    <property type="molecule type" value="Genomic_DNA"/>
</dbReference>
<evidence type="ECO:0000256" key="5">
    <source>
        <dbReference type="ARBA" id="ARBA00022692"/>
    </source>
</evidence>
<feature type="domain" description="Sugar phosphate transporter" evidence="9">
    <location>
        <begin position="27"/>
        <end position="318"/>
    </location>
</feature>
<accession>A0AAN6IBX8</accession>
<dbReference type="InterPro" id="IPR004853">
    <property type="entry name" value="Sugar_P_trans_dom"/>
</dbReference>
<sequence>MSLRPEATQPKVAMEYSVPTTKKFTALFIYFLCNVGLTLYNKAVLGSFPYPWLLTALHAGCSSVGCYVLLHIGYFKLSTLAPRDAYVLSAFSFLFTLNIAISNVSLGMVSIPFHQVVRATTPLVTMGLYRVMYGRTYTRATCLSLIPVILGVAFATFGDYSYTTWSFLITFLGVVLGAFKTITTNQIMTGSLKLEPLEFLLRMSPFACLQSLIYSIWSGEISRMLAEIDQISSYPMDQIRYAAVGIFIIFLGNGVLAFCLNISSFTTNKLVGALTMTVCGNVKQCMTIILGVVLFHVHIGALNALGLFITTCGAAVYSFVELHLKSARQKQTSGTGTV</sequence>
<gene>
    <name evidence="10" type="ORF">EDD36DRAFT_63076</name>
</gene>
<feature type="transmembrane region" description="Helical" evidence="8">
    <location>
        <begin position="52"/>
        <end position="74"/>
    </location>
</feature>
<evidence type="ECO:0000256" key="4">
    <source>
        <dbReference type="ARBA" id="ARBA00011182"/>
    </source>
</evidence>
<feature type="transmembrane region" description="Helical" evidence="8">
    <location>
        <begin position="270"/>
        <end position="295"/>
    </location>
</feature>
<dbReference type="PANTHER" id="PTHR11132">
    <property type="entry name" value="SOLUTE CARRIER FAMILY 35"/>
    <property type="match status" value="1"/>
</dbReference>
<feature type="transmembrane region" description="Helical" evidence="8">
    <location>
        <begin position="199"/>
        <end position="219"/>
    </location>
</feature>
<dbReference type="Proteomes" id="UP001203852">
    <property type="component" value="Unassembled WGS sequence"/>
</dbReference>
<feature type="transmembrane region" description="Helical" evidence="8">
    <location>
        <begin position="86"/>
        <end position="109"/>
    </location>
</feature>
<evidence type="ECO:0000256" key="3">
    <source>
        <dbReference type="ARBA" id="ARBA00010425"/>
    </source>
</evidence>
<evidence type="ECO:0000313" key="11">
    <source>
        <dbReference type="Proteomes" id="UP001203852"/>
    </source>
</evidence>
<evidence type="ECO:0000256" key="6">
    <source>
        <dbReference type="ARBA" id="ARBA00022989"/>
    </source>
</evidence>
<feature type="transmembrane region" description="Helical" evidence="8">
    <location>
        <begin position="162"/>
        <end position="179"/>
    </location>
</feature>
<feature type="transmembrane region" description="Helical" evidence="8">
    <location>
        <begin position="239"/>
        <end position="258"/>
    </location>
</feature>
<feature type="transmembrane region" description="Helical" evidence="8">
    <location>
        <begin position="301"/>
        <end position="320"/>
    </location>
</feature>
<comment type="caution">
    <text evidence="10">The sequence shown here is derived from an EMBL/GenBank/DDBJ whole genome shotgun (WGS) entry which is preliminary data.</text>
</comment>
<evidence type="ECO:0000256" key="2">
    <source>
        <dbReference type="ARBA" id="ARBA00004477"/>
    </source>
</evidence>
<protein>
    <submittedName>
        <fullName evidence="10">Triose-phosphate transporter family-domain-containing protein</fullName>
    </submittedName>
</protein>
<evidence type="ECO:0000256" key="8">
    <source>
        <dbReference type="SAM" id="Phobius"/>
    </source>
</evidence>
<keyword evidence="6 8" id="KW-1133">Transmembrane helix</keyword>
<dbReference type="Pfam" id="PF03151">
    <property type="entry name" value="TPT"/>
    <property type="match status" value="1"/>
</dbReference>
<keyword evidence="7 8" id="KW-0472">Membrane</keyword>
<proteinExistence type="inferred from homology"/>
<evidence type="ECO:0000256" key="1">
    <source>
        <dbReference type="ARBA" id="ARBA00003420"/>
    </source>
</evidence>
<reference evidence="10" key="1">
    <citation type="journal article" date="2022" name="bioRxiv">
        <title>Deciphering the potential niche of two novel black yeast fungi from a biological soil crust based on their genomes, phenotypes, and melanin regulation.</title>
        <authorList>
            <consortium name="DOE Joint Genome Institute"/>
            <person name="Carr E.C."/>
            <person name="Barton Q."/>
            <person name="Grambo S."/>
            <person name="Sullivan M."/>
            <person name="Renfro C.M."/>
            <person name="Kuo A."/>
            <person name="Pangilinan J."/>
            <person name="Lipzen A."/>
            <person name="Keymanesh K."/>
            <person name="Savage E."/>
            <person name="Barry K."/>
            <person name="Grigoriev I.V."/>
            <person name="Riekhof W.R."/>
            <person name="Harris S.S."/>
        </authorList>
    </citation>
    <scope>NUCLEOTIDE SEQUENCE</scope>
    <source>
        <strain evidence="10">JF 03-4F</strain>
    </source>
</reference>
<dbReference type="GO" id="GO:0005789">
    <property type="term" value="C:endoplasmic reticulum membrane"/>
    <property type="evidence" value="ECO:0007669"/>
    <property type="project" value="UniProtKB-SubCell"/>
</dbReference>
<comment type="subcellular location">
    <subcellularLocation>
        <location evidence="2">Endoplasmic reticulum membrane</location>
        <topology evidence="2">Multi-pass membrane protein</topology>
    </subcellularLocation>
</comment>
<name>A0AAN6IBX8_9EURO</name>
<evidence type="ECO:0000259" key="9">
    <source>
        <dbReference type="Pfam" id="PF03151"/>
    </source>
</evidence>